<dbReference type="EMBL" id="VJZC01000018">
    <property type="protein sequence ID" value="MPY56543.1"/>
    <property type="molecule type" value="Genomic_DNA"/>
</dbReference>
<evidence type="ECO:0000256" key="1">
    <source>
        <dbReference type="ARBA" id="ARBA00022759"/>
    </source>
</evidence>
<evidence type="ECO:0000256" key="2">
    <source>
        <dbReference type="ARBA" id="ARBA00022801"/>
    </source>
</evidence>
<dbReference type="Pfam" id="PF12706">
    <property type="entry name" value="Lactamase_B_2"/>
    <property type="match status" value="1"/>
</dbReference>
<dbReference type="InterPro" id="IPR001279">
    <property type="entry name" value="Metallo-B-lactamas"/>
</dbReference>
<dbReference type="Pfam" id="PF23023">
    <property type="entry name" value="Anti-Pycsar_Apyc1"/>
    <property type="match status" value="1"/>
</dbReference>
<reference evidence="4 5" key="1">
    <citation type="submission" date="2019-07" db="EMBL/GenBank/DDBJ databases">
        <title>New species of Amycolatopsis and Streptomyces.</title>
        <authorList>
            <person name="Duangmal K."/>
            <person name="Teo W.F.A."/>
            <person name="Lipun K."/>
        </authorList>
    </citation>
    <scope>NUCLEOTIDE SEQUENCE [LARGE SCALE GENOMIC DNA]</scope>
    <source>
        <strain evidence="4 5">NBRC 106415</strain>
    </source>
</reference>
<dbReference type="RefSeq" id="WP_152770009.1">
    <property type="nucleotide sequence ID" value="NZ_VJZC01000018.1"/>
</dbReference>
<keyword evidence="5" id="KW-1185">Reference proteome</keyword>
<dbReference type="AlphaFoldDB" id="A0A5N8XAN5"/>
<sequence>MSDGGASQHALHRVGAEAMRQPTDAGRGTELVLLGTAGGPPPVRGRQGIASALVVGGRTYLIDCGRGVVSQFVRAGLDMSTLAGVFITHLHSDHVCHYFDIPLLVAGASDEDAPRPIDVYGPASAGSLRTPPILAPDEPMPGIAGLTEKCNAAFAYSTNVFASEGLGVKNPAEYVRVHELMPPAGTGASALGDTAPAMEPFQVMEDDSLRVTAILVPHGPVFPSFAYRFETEHGSVVFSGDTALTPNIPTLAEGADLLVHEAVDMDWLADQGVTGETLEHMRAVHTDIDAIGRIGAESGVRRIVLSHLVPGDVVDYPQERWQRRADASRKAGRYEGDIIAGADLQRFRVPR</sequence>
<dbReference type="InterPro" id="IPR036866">
    <property type="entry name" value="RibonucZ/Hydroxyglut_hydro"/>
</dbReference>
<protein>
    <submittedName>
        <fullName evidence="4">MBL fold metallo-hydrolase</fullName>
    </submittedName>
</protein>
<evidence type="ECO:0000313" key="5">
    <source>
        <dbReference type="Proteomes" id="UP000400924"/>
    </source>
</evidence>
<dbReference type="PANTHER" id="PTHR46018">
    <property type="entry name" value="ZINC PHOSPHODIESTERASE ELAC PROTEIN 1"/>
    <property type="match status" value="1"/>
</dbReference>
<evidence type="ECO:0000313" key="4">
    <source>
        <dbReference type="EMBL" id="MPY56543.1"/>
    </source>
</evidence>
<name>A0A5N8XAN5_9ACTN</name>
<feature type="domain" description="Metallo-beta-lactamase" evidence="3">
    <location>
        <begin position="198"/>
        <end position="307"/>
    </location>
</feature>
<comment type="caution">
    <text evidence="4">The sequence shown here is derived from an EMBL/GenBank/DDBJ whole genome shotgun (WGS) entry which is preliminary data.</text>
</comment>
<dbReference type="SUPFAM" id="SSF56281">
    <property type="entry name" value="Metallo-hydrolase/oxidoreductase"/>
    <property type="match status" value="1"/>
</dbReference>
<gene>
    <name evidence="4" type="ORF">FNH08_04960</name>
</gene>
<accession>A0A5N8XAN5</accession>
<keyword evidence="1" id="KW-0255">Endonuclease</keyword>
<evidence type="ECO:0000259" key="3">
    <source>
        <dbReference type="Pfam" id="PF12706"/>
    </source>
</evidence>
<dbReference type="InterPro" id="IPR044094">
    <property type="entry name" value="AtsA-like_MBL-fold"/>
</dbReference>
<dbReference type="Proteomes" id="UP000400924">
    <property type="component" value="Unassembled WGS sequence"/>
</dbReference>
<keyword evidence="2 4" id="KW-0378">Hydrolase</keyword>
<dbReference type="OrthoDB" id="4137979at2"/>
<dbReference type="CDD" id="cd07719">
    <property type="entry name" value="arylsulfatase_AtsA-like_MBL-fold"/>
    <property type="match status" value="1"/>
</dbReference>
<keyword evidence="1" id="KW-0540">Nuclease</keyword>
<proteinExistence type="predicted"/>
<dbReference type="GO" id="GO:0042781">
    <property type="term" value="F:3'-tRNA processing endoribonuclease activity"/>
    <property type="evidence" value="ECO:0007669"/>
    <property type="project" value="TreeGrafter"/>
</dbReference>
<organism evidence="4 5">
    <name type="scientific">Streptomyces spongiae</name>
    <dbReference type="NCBI Taxonomy" id="565072"/>
    <lineage>
        <taxon>Bacteria</taxon>
        <taxon>Bacillati</taxon>
        <taxon>Actinomycetota</taxon>
        <taxon>Actinomycetes</taxon>
        <taxon>Kitasatosporales</taxon>
        <taxon>Streptomycetaceae</taxon>
        <taxon>Streptomyces</taxon>
    </lineage>
</organism>
<dbReference type="Gene3D" id="3.60.15.10">
    <property type="entry name" value="Ribonuclease Z/Hydroxyacylglutathione hydrolase-like"/>
    <property type="match status" value="1"/>
</dbReference>
<dbReference type="PANTHER" id="PTHR46018:SF2">
    <property type="entry name" value="ZINC PHOSPHODIESTERASE ELAC PROTEIN 1"/>
    <property type="match status" value="1"/>
</dbReference>